<dbReference type="EMBL" id="BIFS01000001">
    <property type="protein sequence ID" value="GCE21221.1"/>
    <property type="molecule type" value="Genomic_DNA"/>
</dbReference>
<proteinExistence type="predicted"/>
<sequence length="64" mass="7142">MQPARTLNIIKSFAQKQQGYRFSISMDNGKTLVDTPFYAIVILLGVVLFVIGTLIKLLLESVIN</sequence>
<evidence type="ECO:0000313" key="2">
    <source>
        <dbReference type="EMBL" id="GCE21221.1"/>
    </source>
</evidence>
<keyword evidence="1" id="KW-0472">Membrane</keyword>
<dbReference type="Proteomes" id="UP000287188">
    <property type="component" value="Unassembled WGS sequence"/>
</dbReference>
<dbReference type="AlphaFoldDB" id="A0A402APW6"/>
<accession>A0A402APW6</accession>
<keyword evidence="1" id="KW-0812">Transmembrane</keyword>
<dbReference type="RefSeq" id="WP_126552751.1">
    <property type="nucleotide sequence ID" value="NZ_BIFS01000001.1"/>
</dbReference>
<name>A0A402APW6_9CHLR</name>
<organism evidence="2 3">
    <name type="scientific">Dictyobacter kobayashii</name>
    <dbReference type="NCBI Taxonomy" id="2014872"/>
    <lineage>
        <taxon>Bacteria</taxon>
        <taxon>Bacillati</taxon>
        <taxon>Chloroflexota</taxon>
        <taxon>Ktedonobacteria</taxon>
        <taxon>Ktedonobacterales</taxon>
        <taxon>Dictyobacteraceae</taxon>
        <taxon>Dictyobacter</taxon>
    </lineage>
</organism>
<comment type="caution">
    <text evidence="2">The sequence shown here is derived from an EMBL/GenBank/DDBJ whole genome shotgun (WGS) entry which is preliminary data.</text>
</comment>
<feature type="transmembrane region" description="Helical" evidence="1">
    <location>
        <begin position="37"/>
        <end position="59"/>
    </location>
</feature>
<evidence type="ECO:0000313" key="3">
    <source>
        <dbReference type="Proteomes" id="UP000287188"/>
    </source>
</evidence>
<keyword evidence="3" id="KW-1185">Reference proteome</keyword>
<keyword evidence="1" id="KW-1133">Transmembrane helix</keyword>
<protein>
    <submittedName>
        <fullName evidence="2">Uncharacterized protein</fullName>
    </submittedName>
</protein>
<reference evidence="3" key="1">
    <citation type="submission" date="2018-12" db="EMBL/GenBank/DDBJ databases">
        <title>Tengunoibacter tsumagoiensis gen. nov., sp. nov., Dictyobacter kobayashii sp. nov., D. alpinus sp. nov., and D. joshuensis sp. nov. and description of Dictyobacteraceae fam. nov. within the order Ktedonobacterales isolated from Tengu-no-mugimeshi.</title>
        <authorList>
            <person name="Wang C.M."/>
            <person name="Zheng Y."/>
            <person name="Sakai Y."/>
            <person name="Toyoda A."/>
            <person name="Minakuchi Y."/>
            <person name="Abe K."/>
            <person name="Yokota A."/>
            <person name="Yabe S."/>
        </authorList>
    </citation>
    <scope>NUCLEOTIDE SEQUENCE [LARGE SCALE GENOMIC DNA]</scope>
    <source>
        <strain evidence="3">Uno11</strain>
    </source>
</reference>
<gene>
    <name evidence="2" type="ORF">KDK_50210</name>
</gene>
<evidence type="ECO:0000256" key="1">
    <source>
        <dbReference type="SAM" id="Phobius"/>
    </source>
</evidence>